<reference evidence="1 2" key="1">
    <citation type="submission" date="2019-02" db="EMBL/GenBank/DDBJ databases">
        <title>Sequencing the genomes of 1000 actinobacteria strains.</title>
        <authorList>
            <person name="Klenk H.-P."/>
        </authorList>
    </citation>
    <scope>NUCLEOTIDE SEQUENCE [LARGE SCALE GENOMIC DNA]</scope>
    <source>
        <strain evidence="1 2">DSM 45162</strain>
    </source>
</reference>
<evidence type="ECO:0000313" key="1">
    <source>
        <dbReference type="EMBL" id="RZU46539.1"/>
    </source>
</evidence>
<organism evidence="1 2">
    <name type="scientific">Krasilnikovia cinnamomea</name>
    <dbReference type="NCBI Taxonomy" id="349313"/>
    <lineage>
        <taxon>Bacteria</taxon>
        <taxon>Bacillati</taxon>
        <taxon>Actinomycetota</taxon>
        <taxon>Actinomycetes</taxon>
        <taxon>Micromonosporales</taxon>
        <taxon>Micromonosporaceae</taxon>
        <taxon>Krasilnikovia</taxon>
    </lineage>
</organism>
<dbReference type="Proteomes" id="UP000292564">
    <property type="component" value="Unassembled WGS sequence"/>
</dbReference>
<gene>
    <name evidence="1" type="ORF">EV385_6613</name>
</gene>
<comment type="caution">
    <text evidence="1">The sequence shown here is derived from an EMBL/GenBank/DDBJ whole genome shotgun (WGS) entry which is preliminary data.</text>
</comment>
<evidence type="ECO:0000313" key="2">
    <source>
        <dbReference type="Proteomes" id="UP000292564"/>
    </source>
</evidence>
<dbReference type="EMBL" id="SHKY01000002">
    <property type="protein sequence ID" value="RZU46539.1"/>
    <property type="molecule type" value="Genomic_DNA"/>
</dbReference>
<accession>A0A4Q7Z9T2</accession>
<sequence>MTAALIVRVRLDWTGPGHYDPDHSRPCRFGDGSTKMRDGSGRPCHQQCAEDEIARELYGRGQKLIADERFGVAQQCYRRVPKEAAR</sequence>
<protein>
    <submittedName>
        <fullName evidence="1">Uncharacterized protein</fullName>
    </submittedName>
</protein>
<name>A0A4Q7Z9T2_9ACTN</name>
<dbReference type="OrthoDB" id="3405904at2"/>
<dbReference type="AlphaFoldDB" id="A0A4Q7Z9T2"/>
<dbReference type="RefSeq" id="WP_130513746.1">
    <property type="nucleotide sequence ID" value="NZ_SHKY01000002.1"/>
</dbReference>
<proteinExistence type="predicted"/>
<keyword evidence="2" id="KW-1185">Reference proteome</keyword>